<comment type="subunit">
    <text evidence="6">Homodimer.</text>
</comment>
<keyword evidence="5 6" id="KW-0456">Lyase</keyword>
<proteinExistence type="inferred from homology"/>
<feature type="binding site" evidence="6 8">
    <location>
        <position position="123"/>
    </location>
    <ligand>
        <name>substrate</name>
    </ligand>
</feature>
<evidence type="ECO:0000256" key="7">
    <source>
        <dbReference type="PIRSR" id="PIRSR614732-1"/>
    </source>
</evidence>
<reference evidence="10 11" key="1">
    <citation type="journal article" date="2008" name="Appl. Environ. Microbiol.">
        <title>Genomic insights into Mn(II) oxidation by the marine alphaproteobacterium Aurantimonas sp. strain SI85-9A1.</title>
        <authorList>
            <person name="Dick G.J."/>
            <person name="Podell S."/>
            <person name="Johnson H.A."/>
            <person name="Rivera-Espinoza Y."/>
            <person name="Bernier-Latmani R."/>
            <person name="McCarthy J.K."/>
            <person name="Torpey J.W."/>
            <person name="Clement B.G."/>
            <person name="Gaasterland T."/>
            <person name="Tebo B.M."/>
        </authorList>
    </citation>
    <scope>NUCLEOTIDE SEQUENCE [LARGE SCALE GENOMIC DNA]</scope>
    <source>
        <strain evidence="10 11">SI85-9A1</strain>
    </source>
</reference>
<dbReference type="GO" id="GO:0044205">
    <property type="term" value="P:'de novo' UMP biosynthetic process"/>
    <property type="evidence" value="ECO:0007669"/>
    <property type="project" value="UniProtKB-UniRule"/>
</dbReference>
<evidence type="ECO:0000313" key="11">
    <source>
        <dbReference type="Proteomes" id="UP000000321"/>
    </source>
</evidence>
<comment type="similarity">
    <text evidence="6">Belongs to the OMP decarboxylase family. Type 1 subfamily.</text>
</comment>
<feature type="active site" description="Proton donor" evidence="6">
    <location>
        <position position="70"/>
    </location>
</feature>
<protein>
    <recommendedName>
        <fullName evidence="6">Orotidine 5'-phosphate decarboxylase</fullName>
        <ecNumber evidence="6">4.1.1.23</ecNumber>
    </recommendedName>
    <alternativeName>
        <fullName evidence="6">OMP decarboxylase</fullName>
        <shortName evidence="6">OMPDCase</shortName>
        <shortName evidence="6">OMPdecase</shortName>
    </alternativeName>
</protein>
<feature type="binding site" evidence="8">
    <location>
        <position position="213"/>
    </location>
    <ligand>
        <name>substrate</name>
    </ligand>
</feature>
<dbReference type="InterPro" id="IPR014732">
    <property type="entry name" value="OMPdecase"/>
</dbReference>
<dbReference type="Proteomes" id="UP000000321">
    <property type="component" value="Unassembled WGS sequence"/>
</dbReference>
<dbReference type="EMBL" id="AAPJ01000007">
    <property type="protein sequence ID" value="EAS48802.1"/>
    <property type="molecule type" value="Genomic_DNA"/>
</dbReference>
<feature type="binding site" evidence="6 8">
    <location>
        <position position="184"/>
    </location>
    <ligand>
        <name>substrate</name>
    </ligand>
</feature>
<dbReference type="InterPro" id="IPR011060">
    <property type="entry name" value="RibuloseP-bd_barrel"/>
</dbReference>
<evidence type="ECO:0000256" key="8">
    <source>
        <dbReference type="PIRSR" id="PIRSR614732-2"/>
    </source>
</evidence>
<keyword evidence="11" id="KW-1185">Reference proteome</keyword>
<comment type="catalytic activity">
    <reaction evidence="6">
        <text>orotidine 5'-phosphate + H(+) = UMP + CO2</text>
        <dbReference type="Rhea" id="RHEA:11596"/>
        <dbReference type="ChEBI" id="CHEBI:15378"/>
        <dbReference type="ChEBI" id="CHEBI:16526"/>
        <dbReference type="ChEBI" id="CHEBI:57538"/>
        <dbReference type="ChEBI" id="CHEBI:57865"/>
        <dbReference type="EC" id="4.1.1.23"/>
    </reaction>
</comment>
<evidence type="ECO:0000256" key="4">
    <source>
        <dbReference type="ARBA" id="ARBA00022975"/>
    </source>
</evidence>
<dbReference type="Pfam" id="PF00215">
    <property type="entry name" value="OMPdecase"/>
    <property type="match status" value="1"/>
</dbReference>
<comment type="function">
    <text evidence="1 6">Catalyzes the decarboxylation of orotidine 5'-monophosphate (OMP) to uridine 5'-monophosphate (UMP).</text>
</comment>
<dbReference type="GO" id="GO:0006207">
    <property type="term" value="P:'de novo' pyrimidine nucleobase biosynthetic process"/>
    <property type="evidence" value="ECO:0007669"/>
    <property type="project" value="InterPro"/>
</dbReference>
<dbReference type="GO" id="GO:0004590">
    <property type="term" value="F:orotidine-5'-phosphate decarboxylase activity"/>
    <property type="evidence" value="ECO:0007669"/>
    <property type="project" value="UniProtKB-UniRule"/>
</dbReference>
<evidence type="ECO:0000256" key="2">
    <source>
        <dbReference type="ARBA" id="ARBA00004861"/>
    </source>
</evidence>
<comment type="caution">
    <text evidence="10">The sequence shown here is derived from an EMBL/GenBank/DDBJ whole genome shotgun (WGS) entry which is preliminary data.</text>
</comment>
<dbReference type="SUPFAM" id="SSF51366">
    <property type="entry name" value="Ribulose-phoshate binding barrel"/>
    <property type="match status" value="1"/>
</dbReference>
<feature type="binding site" evidence="6 8">
    <location>
        <position position="19"/>
    </location>
    <ligand>
        <name>substrate</name>
    </ligand>
</feature>
<organism evidence="10 11">
    <name type="scientific">Aurantimonas manganoxydans (strain ATCC BAA-1229 / DSM 21871 / SI85-9A1)</name>
    <dbReference type="NCBI Taxonomy" id="287752"/>
    <lineage>
        <taxon>Bacteria</taxon>
        <taxon>Pseudomonadati</taxon>
        <taxon>Pseudomonadota</taxon>
        <taxon>Alphaproteobacteria</taxon>
        <taxon>Hyphomicrobiales</taxon>
        <taxon>Aurantimonadaceae</taxon>
        <taxon>Aurantimonas</taxon>
    </lineage>
</organism>
<feature type="active site" description="For OMPdecase activity" evidence="7">
    <location>
        <position position="68"/>
    </location>
</feature>
<dbReference type="PANTHER" id="PTHR32119:SF2">
    <property type="entry name" value="OROTIDINE 5'-PHOSPHATE DECARBOXYLASE"/>
    <property type="match status" value="1"/>
</dbReference>
<evidence type="ECO:0000256" key="3">
    <source>
        <dbReference type="ARBA" id="ARBA00022793"/>
    </source>
</evidence>
<dbReference type="EC" id="4.1.1.23" evidence="6"/>
<dbReference type="AlphaFoldDB" id="Q1YEU3"/>
<sequence>MNAVTSRGAARDRLIVGLDVPTWAEAETIVDTLGDEVLWYKIGYQLAYAGGLPLVSELARAGKQVFLDLKLLDISNTVAKGVESAQALGAAMLTIHAYPHAMKAAVEAASGSPLTLLGVTVLTSLDDADLKDAGYGLSVPELVARRAQQARDIGMGGIVSAASEAGPMRELIGPDMAIVTPGIRPAGAAAGDQKRVATPGDALQAGASHLVVARPIVAASDPRQAAIAILNEMAAALG</sequence>
<dbReference type="PANTHER" id="PTHR32119">
    <property type="entry name" value="OROTIDINE 5'-PHOSPHATE DECARBOXYLASE"/>
    <property type="match status" value="1"/>
</dbReference>
<dbReference type="Gene3D" id="3.20.20.70">
    <property type="entry name" value="Aldolase class I"/>
    <property type="match status" value="1"/>
</dbReference>
<feature type="binding site" evidence="6 8">
    <location>
        <position position="41"/>
    </location>
    <ligand>
        <name>substrate</name>
    </ligand>
</feature>
<gene>
    <name evidence="6" type="primary">pyrF</name>
    <name evidence="10" type="ORF">SI859A1_03439</name>
</gene>
<dbReference type="UniPathway" id="UPA00070">
    <property type="reaction ID" value="UER00120"/>
</dbReference>
<comment type="pathway">
    <text evidence="2 6">Pyrimidine metabolism; UMP biosynthesis via de novo pathway; UMP from orotate: step 2/2.</text>
</comment>
<evidence type="ECO:0000256" key="1">
    <source>
        <dbReference type="ARBA" id="ARBA00002356"/>
    </source>
</evidence>
<evidence type="ECO:0000259" key="9">
    <source>
        <dbReference type="SMART" id="SM00934"/>
    </source>
</evidence>
<evidence type="ECO:0000256" key="5">
    <source>
        <dbReference type="ARBA" id="ARBA00023239"/>
    </source>
</evidence>
<comment type="caution">
    <text evidence="6">Lacks conserved residue(s) required for the propagation of feature annotation.</text>
</comment>
<dbReference type="CDD" id="cd04725">
    <property type="entry name" value="OMP_decarboxylase_like"/>
    <property type="match status" value="1"/>
</dbReference>
<dbReference type="InterPro" id="IPR013785">
    <property type="entry name" value="Aldolase_TIM"/>
</dbReference>
<evidence type="ECO:0000256" key="6">
    <source>
        <dbReference type="HAMAP-Rule" id="MF_01200"/>
    </source>
</evidence>
<feature type="binding site" evidence="6">
    <location>
        <begin position="68"/>
        <end position="77"/>
    </location>
    <ligand>
        <name>substrate</name>
    </ligand>
</feature>
<feature type="domain" description="Orotidine 5'-phosphate decarboxylase" evidence="9">
    <location>
        <begin position="13"/>
        <end position="229"/>
    </location>
</feature>
<feature type="binding site" evidence="6 8">
    <location>
        <position position="193"/>
    </location>
    <ligand>
        <name>substrate</name>
    </ligand>
</feature>
<dbReference type="InterPro" id="IPR047596">
    <property type="entry name" value="OMPdecase_bac"/>
</dbReference>
<keyword evidence="4 6" id="KW-0665">Pyrimidine biosynthesis</keyword>
<dbReference type="NCBIfam" id="TIGR01740">
    <property type="entry name" value="pyrF"/>
    <property type="match status" value="1"/>
</dbReference>
<evidence type="ECO:0000313" key="10">
    <source>
        <dbReference type="EMBL" id="EAS48802.1"/>
    </source>
</evidence>
<dbReference type="NCBIfam" id="NF001273">
    <property type="entry name" value="PRK00230.1"/>
    <property type="match status" value="1"/>
</dbReference>
<keyword evidence="3 6" id="KW-0210">Decarboxylase</keyword>
<dbReference type="SMART" id="SM00934">
    <property type="entry name" value="OMPdecase"/>
    <property type="match status" value="1"/>
</dbReference>
<feature type="binding site" evidence="6 8">
    <location>
        <position position="214"/>
    </location>
    <ligand>
        <name>substrate</name>
    </ligand>
</feature>
<dbReference type="HAMAP" id="MF_01200_B">
    <property type="entry name" value="OMPdecase_type1_B"/>
    <property type="match status" value="1"/>
</dbReference>
<dbReference type="GO" id="GO:0005829">
    <property type="term" value="C:cytosol"/>
    <property type="evidence" value="ECO:0007669"/>
    <property type="project" value="TreeGrafter"/>
</dbReference>
<feature type="active site" description="For OMPdecase activity" evidence="7">
    <location>
        <position position="70"/>
    </location>
</feature>
<dbReference type="InterPro" id="IPR001754">
    <property type="entry name" value="OMPdeCOase_dom"/>
</dbReference>
<name>Q1YEU3_AURMS</name>
<feature type="active site" description="For OMPdecase activity" evidence="7">
    <location>
        <position position="73"/>
    </location>
</feature>
<accession>Q1YEU3</accession>
<dbReference type="BioCyc" id="AURANTIMONAS:SI859A1_03439-MONOMER"/>
<dbReference type="HOGENOM" id="CLU_067069_1_0_5"/>